<feature type="domain" description="TonB-dependent receptor-like beta-barrel" evidence="10">
    <location>
        <begin position="519"/>
        <end position="997"/>
    </location>
</feature>
<evidence type="ECO:0000256" key="7">
    <source>
        <dbReference type="ARBA" id="ARBA00023237"/>
    </source>
</evidence>
<keyword evidence="6 8" id="KW-0472">Membrane</keyword>
<keyword evidence="3 8" id="KW-1134">Transmembrane beta strand</keyword>
<keyword evidence="13" id="KW-1185">Reference proteome</keyword>
<comment type="subcellular location">
    <subcellularLocation>
        <location evidence="1 8">Cell outer membrane</location>
        <topology evidence="1 8">Multi-pass membrane protein</topology>
    </subcellularLocation>
</comment>
<dbReference type="SUPFAM" id="SSF56935">
    <property type="entry name" value="Porins"/>
    <property type="match status" value="1"/>
</dbReference>
<dbReference type="InterPro" id="IPR023997">
    <property type="entry name" value="TonB-dep_OMP_SusC/RagA_CS"/>
</dbReference>
<dbReference type="InterPro" id="IPR039426">
    <property type="entry name" value="TonB-dep_rcpt-like"/>
</dbReference>
<dbReference type="Gene3D" id="2.60.40.1120">
    <property type="entry name" value="Carboxypeptidase-like, regulatory domain"/>
    <property type="match status" value="1"/>
</dbReference>
<proteinExistence type="inferred from homology"/>
<keyword evidence="4 8" id="KW-0812">Transmembrane</keyword>
<accession>A0A3E1Y200</accession>
<organism evidence="12 13">
    <name type="scientific">Chitinophaga silvatica</name>
    <dbReference type="NCBI Taxonomy" id="2282649"/>
    <lineage>
        <taxon>Bacteria</taxon>
        <taxon>Pseudomonadati</taxon>
        <taxon>Bacteroidota</taxon>
        <taxon>Chitinophagia</taxon>
        <taxon>Chitinophagales</taxon>
        <taxon>Chitinophagaceae</taxon>
        <taxon>Chitinophaga</taxon>
    </lineage>
</organism>
<evidence type="ECO:0000256" key="4">
    <source>
        <dbReference type="ARBA" id="ARBA00022692"/>
    </source>
</evidence>
<dbReference type="SUPFAM" id="SSF49464">
    <property type="entry name" value="Carboxypeptidase regulatory domain-like"/>
    <property type="match status" value="1"/>
</dbReference>
<evidence type="ECO:0000313" key="12">
    <source>
        <dbReference type="EMBL" id="RFS18698.1"/>
    </source>
</evidence>
<evidence type="ECO:0000256" key="2">
    <source>
        <dbReference type="ARBA" id="ARBA00022448"/>
    </source>
</evidence>
<dbReference type="InterPro" id="IPR037066">
    <property type="entry name" value="Plug_dom_sf"/>
</dbReference>
<comment type="caution">
    <text evidence="12">The sequence shown here is derived from an EMBL/GenBank/DDBJ whole genome shotgun (WGS) entry which is preliminary data.</text>
</comment>
<dbReference type="NCBIfam" id="TIGR04057">
    <property type="entry name" value="SusC_RagA_signa"/>
    <property type="match status" value="1"/>
</dbReference>
<gene>
    <name evidence="12" type="ORF">DVR12_27010</name>
</gene>
<feature type="domain" description="TonB-dependent receptor plug" evidence="11">
    <location>
        <begin position="262"/>
        <end position="369"/>
    </location>
</feature>
<dbReference type="InterPro" id="IPR012910">
    <property type="entry name" value="Plug_dom"/>
</dbReference>
<dbReference type="InterPro" id="IPR036942">
    <property type="entry name" value="Beta-barrel_TonB_sf"/>
</dbReference>
<evidence type="ECO:0000256" key="6">
    <source>
        <dbReference type="ARBA" id="ARBA00023136"/>
    </source>
</evidence>
<reference evidence="12 13" key="1">
    <citation type="submission" date="2018-07" db="EMBL/GenBank/DDBJ databases">
        <title>Chitinophaga K2CV101002-2 sp. nov., isolated from a monsoon evergreen broad-leaved forest soil.</title>
        <authorList>
            <person name="Lv Y."/>
        </authorList>
    </citation>
    <scope>NUCLEOTIDE SEQUENCE [LARGE SCALE GENOMIC DNA]</scope>
    <source>
        <strain evidence="12 13">GDMCC 1.1288</strain>
    </source>
</reference>
<dbReference type="Pfam" id="PF00593">
    <property type="entry name" value="TonB_dep_Rec_b-barrel"/>
    <property type="match status" value="1"/>
</dbReference>
<evidence type="ECO:0000259" key="10">
    <source>
        <dbReference type="Pfam" id="PF00593"/>
    </source>
</evidence>
<dbReference type="EMBL" id="QPMM01000020">
    <property type="protein sequence ID" value="RFS18698.1"/>
    <property type="molecule type" value="Genomic_DNA"/>
</dbReference>
<comment type="similarity">
    <text evidence="8 9">Belongs to the TonB-dependent receptor family.</text>
</comment>
<dbReference type="InterPro" id="IPR008969">
    <property type="entry name" value="CarboxyPept-like_regulatory"/>
</dbReference>
<dbReference type="Gene3D" id="2.40.170.20">
    <property type="entry name" value="TonB-dependent receptor, beta-barrel domain"/>
    <property type="match status" value="1"/>
</dbReference>
<evidence type="ECO:0000259" key="11">
    <source>
        <dbReference type="Pfam" id="PF07715"/>
    </source>
</evidence>
<evidence type="ECO:0000256" key="8">
    <source>
        <dbReference type="PROSITE-ProRule" id="PRU01360"/>
    </source>
</evidence>
<dbReference type="GO" id="GO:0009279">
    <property type="term" value="C:cell outer membrane"/>
    <property type="evidence" value="ECO:0007669"/>
    <property type="project" value="UniProtKB-SubCell"/>
</dbReference>
<dbReference type="PROSITE" id="PS52016">
    <property type="entry name" value="TONB_DEPENDENT_REC_3"/>
    <property type="match status" value="1"/>
</dbReference>
<dbReference type="Proteomes" id="UP000260644">
    <property type="component" value="Unassembled WGS sequence"/>
</dbReference>
<evidence type="ECO:0000313" key="13">
    <source>
        <dbReference type="Proteomes" id="UP000260644"/>
    </source>
</evidence>
<evidence type="ECO:0000256" key="3">
    <source>
        <dbReference type="ARBA" id="ARBA00022452"/>
    </source>
</evidence>
<protein>
    <submittedName>
        <fullName evidence="12">SusC/RagA family TonB-linked outer membrane protein</fullName>
    </submittedName>
</protein>
<evidence type="ECO:0000256" key="1">
    <source>
        <dbReference type="ARBA" id="ARBA00004571"/>
    </source>
</evidence>
<dbReference type="Pfam" id="PF07715">
    <property type="entry name" value="Plug"/>
    <property type="match status" value="1"/>
</dbReference>
<dbReference type="AlphaFoldDB" id="A0A3E1Y200"/>
<dbReference type="Pfam" id="PF13715">
    <property type="entry name" value="CarbopepD_reg_2"/>
    <property type="match status" value="1"/>
</dbReference>
<dbReference type="InterPro" id="IPR000531">
    <property type="entry name" value="Beta-barrel_TonB"/>
</dbReference>
<keyword evidence="2 8" id="KW-0813">Transport</keyword>
<keyword evidence="5 9" id="KW-0798">TonB box</keyword>
<name>A0A3E1Y200_9BACT</name>
<dbReference type="Gene3D" id="2.170.130.10">
    <property type="entry name" value="TonB-dependent receptor, plug domain"/>
    <property type="match status" value="1"/>
</dbReference>
<keyword evidence="7 8" id="KW-0998">Cell outer membrane</keyword>
<dbReference type="NCBIfam" id="TIGR04056">
    <property type="entry name" value="OMP_RagA_SusC"/>
    <property type="match status" value="1"/>
</dbReference>
<sequence length="1125" mass="123825">MQKKREMLGPFPVWMIADTTLKSSSTILNQSKSMKKKSFLPAPQWCRPKIPLAMKLSAFFTFCCLVQANASVVFSQHTKMTVKVKNSTLDSVFRVIENNSDYSIFYKQDQLDVTKKINLNAIDCGVETVLTEALKGTNATFTIADRHIVIIPDNRANAGKNMNTATAAEEITVKGTVTTRDGQPLPGVTIVVKGTSNGVITNANGQFSIKVPNTKAILLFSFIGYLPQEVPVANKTGFAIILEEDRKKLDEVVVIGYGAVRKTDVTSAITSISEKDFNRGAVVSPMQLVQGKVPGLVIVNNQGTDPNGQPSVQLRGISSVKGSGGPLIVIDGIPGGNLNNLSPEDIASMDVLRDGSAAAIYGTRGTNGVIIITTKRAKNGAATVNYDGYAYTDQVNKFPRVLTADEYRAYAEEYKKINPTFILNDGGANTDWFKTLIKKPLSQVHNISVGGGTDKSNIRAAVSYRDLDGIAIGTWRKIVNTRLNFTQKAIDDRLTIQGNFATSFLQYNKTDNTLFGDAVGRNPTFPVFNPDGSYFEDPVDRVGNPYARRMQTEDGERIKHLNGSLKGILNLAPGLNVSGFFAMQRRDVISYYYQSRDAWQSKINGQNGNASRSTSFDYDKTFEYTLDYAKTIGKQNITGLVGYSYQDFMSEGFNVSNQNFLTDAMSYNNLGAGQAFKATPGTGSDLGSSKSSSKLIAFFGRGIYSYDDKYLLSASVRREGSSKFGRNNKWGWFPAVNAGWRISQESFFSKGLVEDLKIRAGFGITGNQGLGSYASLQTLTTGAQFLWNGAFTPTYGASNSSNPNPDLRWEKKAEYNFGIDFSFHNSRVTGSLDIYNRRTSDLLLDATAPVPSLIAQTSVVNLGVIRNTGVELGLNTNIIENKKFSWSNSFTFSYNKNLLVSTSYGAANSAPVEHYSLPNNMGNAFRREAGQAIGNFYGKVFKGFDDKQGPGKNQWIFYTQAEDPSLDAQGKKIIGNGLPKMFMSMSNNLSYGRFDLSIFLRGSFLFDILNITDMVYMNKIRFSDNFLKKGLDQPINGSYAYSDYFLEKGDFVKLDNLTLGYNFNTNKIKYVRKARLYVSGQNLLTFTGYSGRDPDIEVNGLEPGIGTMNFYPRTRTLTVGVNVGF</sequence>
<evidence type="ECO:0000256" key="9">
    <source>
        <dbReference type="RuleBase" id="RU003357"/>
    </source>
</evidence>
<evidence type="ECO:0000256" key="5">
    <source>
        <dbReference type="ARBA" id="ARBA00023077"/>
    </source>
</evidence>
<dbReference type="InterPro" id="IPR023996">
    <property type="entry name" value="TonB-dep_OMP_SusC/RagA"/>
</dbReference>